<proteinExistence type="predicted"/>
<dbReference type="PANTHER" id="PTHR13138">
    <property type="entry name" value="PROTEIN LIN1"/>
    <property type="match status" value="1"/>
</dbReference>
<dbReference type="Proteomes" id="UP001212411">
    <property type="component" value="Chromosome 1"/>
</dbReference>
<evidence type="ECO:0000313" key="3">
    <source>
        <dbReference type="EMBL" id="WBW71151.1"/>
    </source>
</evidence>
<organism evidence="3 4">
    <name type="scientific">Schizosaccharomyces osmophilus</name>
    <dbReference type="NCBI Taxonomy" id="2545709"/>
    <lineage>
        <taxon>Eukaryota</taxon>
        <taxon>Fungi</taxon>
        <taxon>Dikarya</taxon>
        <taxon>Ascomycota</taxon>
        <taxon>Taphrinomycotina</taxon>
        <taxon>Schizosaccharomycetes</taxon>
        <taxon>Schizosaccharomycetales</taxon>
        <taxon>Schizosaccharomycetaceae</taxon>
        <taxon>Schizosaccharomyces</taxon>
    </lineage>
</organism>
<keyword evidence="4" id="KW-1185">Reference proteome</keyword>
<dbReference type="RefSeq" id="XP_056035394.1">
    <property type="nucleotide sequence ID" value="XM_056179682.1"/>
</dbReference>
<protein>
    <submittedName>
        <fullName evidence="3">U5 snRNP subunit Snu40</fullName>
    </submittedName>
</protein>
<feature type="region of interest" description="Disordered" evidence="1">
    <location>
        <begin position="252"/>
        <end position="274"/>
    </location>
</feature>
<dbReference type="AlphaFoldDB" id="A0AAE9W981"/>
<reference evidence="3 4" key="1">
    <citation type="journal article" date="2023" name="G3 (Bethesda)">
        <title>A high-quality reference genome for the fission yeast Schizosaccharomyces osmophilus.</title>
        <authorList>
            <person name="Jia G.S."/>
            <person name="Zhang W.C."/>
            <person name="Liang Y."/>
            <person name="Liu X.H."/>
            <person name="Rhind N."/>
            <person name="Pidoux A."/>
            <person name="Brysch-Herzberg M."/>
            <person name="Du L.L."/>
        </authorList>
    </citation>
    <scope>NUCLEOTIDE SEQUENCE [LARGE SCALE GENOMIC DNA]</scope>
    <source>
        <strain evidence="3 4">CBS 15793</strain>
    </source>
</reference>
<dbReference type="InterPro" id="IPR035445">
    <property type="entry name" value="GYF-like_dom_sf"/>
</dbReference>
<feature type="region of interest" description="Disordered" evidence="1">
    <location>
        <begin position="1"/>
        <end position="148"/>
    </location>
</feature>
<feature type="compositionally biased region" description="Acidic residues" evidence="1">
    <location>
        <begin position="119"/>
        <end position="137"/>
    </location>
</feature>
<dbReference type="PROSITE" id="PS50829">
    <property type="entry name" value="GYF"/>
    <property type="match status" value="1"/>
</dbReference>
<dbReference type="KEGG" id="som:SOMG_00889"/>
<dbReference type="Gene3D" id="3.30.1490.40">
    <property type="match status" value="1"/>
</dbReference>
<dbReference type="InterPro" id="IPR003169">
    <property type="entry name" value="GYF"/>
</dbReference>
<sequence>MSRAYEGANASSENEEDVYLENDVSNVGRKRYKTKEEGYYDSDSEEEIAMKKPQNDGDASDMFSESSGDEGKAKSDRGVEEQDPSERLGQRGLSSRNELDDEFEEEDANAQEKLRYEDIEGQEDVSDSQGSDFEEENSSLSKSKVTPFNLKEDMEEGDFDETGNFVRKSNDPHDQYDAWLNGDVSSKRSITAAKRAEFARKQQAHKKMLSDMEESKLLPFHTVPEALSFLIVRMEPDENVLSFLQRQSINGSMTTRARKQKKTTENLSPERQSADEYRKQLIETITGCITFLEDRIKMESLYLETKEALQRLFQRITHETWKPPTVDMEKASFSFKWEGDENIYGPYSASQMQAWDNQGYFTNAKLAAFISTSPESGWMFPQNVSYLSENSI</sequence>
<dbReference type="PANTHER" id="PTHR13138:SF3">
    <property type="entry name" value="CD2 ANTIGEN CYTOPLASMIC TAIL-BINDING PROTEIN 2"/>
    <property type="match status" value="1"/>
</dbReference>
<name>A0AAE9W981_9SCHI</name>
<evidence type="ECO:0000259" key="2">
    <source>
        <dbReference type="PROSITE" id="PS50829"/>
    </source>
</evidence>
<feature type="domain" description="GYF" evidence="2">
    <location>
        <begin position="330"/>
        <end position="388"/>
    </location>
</feature>
<feature type="compositionally biased region" description="Basic and acidic residues" evidence="1">
    <location>
        <begin position="69"/>
        <end position="89"/>
    </location>
</feature>
<dbReference type="GeneID" id="80874371"/>
<dbReference type="SMART" id="SM00444">
    <property type="entry name" value="GYF"/>
    <property type="match status" value="1"/>
</dbReference>
<dbReference type="InterPro" id="IPR039905">
    <property type="entry name" value="CD2BP2/Lin1"/>
</dbReference>
<feature type="compositionally biased region" description="Acidic residues" evidence="1">
    <location>
        <begin position="99"/>
        <end position="109"/>
    </location>
</feature>
<gene>
    <name evidence="3" type="primary">lin1</name>
    <name evidence="3" type="ORF">SOMG_00889</name>
</gene>
<dbReference type="EMBL" id="CP115611">
    <property type="protein sequence ID" value="WBW71151.1"/>
    <property type="molecule type" value="Genomic_DNA"/>
</dbReference>
<evidence type="ECO:0000256" key="1">
    <source>
        <dbReference type="SAM" id="MobiDB-lite"/>
    </source>
</evidence>
<dbReference type="Pfam" id="PF02213">
    <property type="entry name" value="GYF"/>
    <property type="match status" value="1"/>
</dbReference>
<dbReference type="SUPFAM" id="SSF55277">
    <property type="entry name" value="GYF domain"/>
    <property type="match status" value="1"/>
</dbReference>
<evidence type="ECO:0000313" key="4">
    <source>
        <dbReference type="Proteomes" id="UP001212411"/>
    </source>
</evidence>
<accession>A0AAE9W981</accession>
<dbReference type="GO" id="GO:0005682">
    <property type="term" value="C:U5 snRNP"/>
    <property type="evidence" value="ECO:0007669"/>
    <property type="project" value="InterPro"/>
</dbReference>